<feature type="binding site" evidence="14">
    <location>
        <position position="323"/>
    </location>
    <ligand>
        <name>pyridoxal 5'-phosphate</name>
        <dbReference type="ChEBI" id="CHEBI:597326"/>
    </ligand>
</feature>
<dbReference type="GO" id="GO:0030170">
    <property type="term" value="F:pyridoxal phosphate binding"/>
    <property type="evidence" value="ECO:0007669"/>
    <property type="project" value="InterPro"/>
</dbReference>
<keyword evidence="9 13" id="KW-0663">Pyridoxal phosphate</keyword>
<evidence type="ECO:0000256" key="12">
    <source>
        <dbReference type="NCBIfam" id="TIGR00260"/>
    </source>
</evidence>
<dbReference type="GO" id="GO:0004795">
    <property type="term" value="F:threonine synthase activity"/>
    <property type="evidence" value="ECO:0007669"/>
    <property type="project" value="UniProtKB-UniRule"/>
</dbReference>
<evidence type="ECO:0000256" key="13">
    <source>
        <dbReference type="PIRNR" id="PIRNR038945"/>
    </source>
</evidence>
<comment type="cofactor">
    <cofactor evidence="1 13 14">
        <name>pyridoxal 5'-phosphate</name>
        <dbReference type="ChEBI" id="CHEBI:597326"/>
    </cofactor>
</comment>
<evidence type="ECO:0000256" key="5">
    <source>
        <dbReference type="ARBA" id="ARBA00013028"/>
    </source>
</evidence>
<keyword evidence="8 13" id="KW-0791">Threonine biosynthesis</keyword>
<protein>
    <recommendedName>
        <fullName evidence="6 12">Threonine synthase</fullName>
        <ecNumber evidence="5 12">4.2.3.1</ecNumber>
    </recommendedName>
</protein>
<accession>A0A7C4Q8F3</accession>
<dbReference type="UniPathway" id="UPA00050">
    <property type="reaction ID" value="UER00065"/>
</dbReference>
<dbReference type="PANTHER" id="PTHR48078">
    <property type="entry name" value="THREONINE DEHYDRATASE, MITOCHONDRIAL-RELATED"/>
    <property type="match status" value="1"/>
</dbReference>
<evidence type="ECO:0000256" key="8">
    <source>
        <dbReference type="ARBA" id="ARBA00022697"/>
    </source>
</evidence>
<dbReference type="GO" id="GO:0009088">
    <property type="term" value="P:threonine biosynthetic process"/>
    <property type="evidence" value="ECO:0007669"/>
    <property type="project" value="UniProtKB-UniRule"/>
</dbReference>
<dbReference type="InterPro" id="IPR004450">
    <property type="entry name" value="Thr_synthase-like"/>
</dbReference>
<feature type="binding site" evidence="14">
    <location>
        <begin position="194"/>
        <end position="198"/>
    </location>
    <ligand>
        <name>pyridoxal 5'-phosphate</name>
        <dbReference type="ChEBI" id="CHEBI:597326"/>
    </ligand>
</feature>
<evidence type="ECO:0000256" key="10">
    <source>
        <dbReference type="ARBA" id="ARBA00023239"/>
    </source>
</evidence>
<dbReference type="EMBL" id="DSXR01000052">
    <property type="protein sequence ID" value="HGS86954.1"/>
    <property type="molecule type" value="Genomic_DNA"/>
</dbReference>
<evidence type="ECO:0000313" key="17">
    <source>
        <dbReference type="EMBL" id="HGS86954.1"/>
    </source>
</evidence>
<dbReference type="FunFam" id="3.40.50.1100:FF:000014">
    <property type="entry name" value="Threonine synthase"/>
    <property type="match status" value="1"/>
</dbReference>
<dbReference type="NCBIfam" id="TIGR00260">
    <property type="entry name" value="thrC"/>
    <property type="match status" value="1"/>
</dbReference>
<comment type="catalytic activity">
    <reaction evidence="11 13">
        <text>O-phospho-L-homoserine + H2O = L-threonine + phosphate</text>
        <dbReference type="Rhea" id="RHEA:10840"/>
        <dbReference type="ChEBI" id="CHEBI:15377"/>
        <dbReference type="ChEBI" id="CHEBI:43474"/>
        <dbReference type="ChEBI" id="CHEBI:57590"/>
        <dbReference type="ChEBI" id="CHEBI:57926"/>
        <dbReference type="EC" id="4.2.3.1"/>
    </reaction>
</comment>
<dbReference type="InterPro" id="IPR000634">
    <property type="entry name" value="Ser/Thr_deHydtase_PyrdxlP-BS"/>
</dbReference>
<comment type="caution">
    <text evidence="17">The sequence shown here is derived from an EMBL/GenBank/DDBJ whole genome shotgun (WGS) entry which is preliminary data.</text>
</comment>
<dbReference type="Pfam" id="PF00291">
    <property type="entry name" value="PALP"/>
    <property type="match status" value="1"/>
</dbReference>
<organism evidence="17">
    <name type="scientific">Bellilinea caldifistulae</name>
    <dbReference type="NCBI Taxonomy" id="360411"/>
    <lineage>
        <taxon>Bacteria</taxon>
        <taxon>Bacillati</taxon>
        <taxon>Chloroflexota</taxon>
        <taxon>Anaerolineae</taxon>
        <taxon>Anaerolineales</taxon>
        <taxon>Anaerolineaceae</taxon>
        <taxon>Bellilinea</taxon>
    </lineage>
</organism>
<evidence type="ECO:0000256" key="15">
    <source>
        <dbReference type="PIRSR" id="PIRSR038945-2"/>
    </source>
</evidence>
<evidence type="ECO:0000256" key="1">
    <source>
        <dbReference type="ARBA" id="ARBA00001933"/>
    </source>
</evidence>
<dbReference type="SUPFAM" id="SSF53686">
    <property type="entry name" value="Tryptophan synthase beta subunit-like PLP-dependent enzymes"/>
    <property type="match status" value="1"/>
</dbReference>
<evidence type="ECO:0000259" key="16">
    <source>
        <dbReference type="Pfam" id="PF00291"/>
    </source>
</evidence>
<dbReference type="InterPro" id="IPR050147">
    <property type="entry name" value="Ser/Thr_Dehydratase"/>
</dbReference>
<comment type="function">
    <text evidence="2 13">Catalyzes the gamma-elimination of phosphate from L-phosphohomoserine and the beta-addition of water to produce L-threonine.</text>
</comment>
<gene>
    <name evidence="17" type="ORF">ENT17_04980</name>
</gene>
<keyword evidence="10 13" id="KW-0456">Lyase</keyword>
<dbReference type="GO" id="GO:0006567">
    <property type="term" value="P:L-threonine catabolic process"/>
    <property type="evidence" value="ECO:0007669"/>
    <property type="project" value="TreeGrafter"/>
</dbReference>
<dbReference type="AlphaFoldDB" id="A0A7C4Q8F3"/>
<keyword evidence="7 13" id="KW-0028">Amino-acid biosynthesis</keyword>
<dbReference type="PANTHER" id="PTHR48078:SF6">
    <property type="entry name" value="L-THREONINE DEHYDRATASE CATABOLIC TDCB"/>
    <property type="match status" value="1"/>
</dbReference>
<dbReference type="InterPro" id="IPR026260">
    <property type="entry name" value="Thr_Synthase_bac/arc"/>
</dbReference>
<reference evidence="17" key="1">
    <citation type="journal article" date="2020" name="mSystems">
        <title>Genome- and Community-Level Interaction Insights into Carbon Utilization and Element Cycling Functions of Hydrothermarchaeota in Hydrothermal Sediment.</title>
        <authorList>
            <person name="Zhou Z."/>
            <person name="Liu Y."/>
            <person name="Xu W."/>
            <person name="Pan J."/>
            <person name="Luo Z.H."/>
            <person name="Li M."/>
        </authorList>
    </citation>
    <scope>NUCLEOTIDE SEQUENCE [LARGE SCALE GENOMIC DNA]</scope>
    <source>
        <strain evidence="17">SpSt-556</strain>
    </source>
</reference>
<evidence type="ECO:0000256" key="9">
    <source>
        <dbReference type="ARBA" id="ARBA00022898"/>
    </source>
</evidence>
<dbReference type="PROSITE" id="PS00165">
    <property type="entry name" value="DEHYDRATASE_SER_THR"/>
    <property type="match status" value="1"/>
</dbReference>
<feature type="domain" description="Tryptophan synthase beta chain-like PALP" evidence="16">
    <location>
        <begin position="29"/>
        <end position="324"/>
    </location>
</feature>
<dbReference type="InterPro" id="IPR036052">
    <property type="entry name" value="TrpB-like_PALP_sf"/>
</dbReference>
<dbReference type="GO" id="GO:0004794">
    <property type="term" value="F:threonine deaminase activity"/>
    <property type="evidence" value="ECO:0007669"/>
    <property type="project" value="TreeGrafter"/>
</dbReference>
<dbReference type="EC" id="4.2.3.1" evidence="5 12"/>
<dbReference type="GO" id="GO:0006565">
    <property type="term" value="P:L-serine catabolic process"/>
    <property type="evidence" value="ECO:0007669"/>
    <property type="project" value="TreeGrafter"/>
</dbReference>
<evidence type="ECO:0000256" key="3">
    <source>
        <dbReference type="ARBA" id="ARBA00004979"/>
    </source>
</evidence>
<comment type="similarity">
    <text evidence="4 13">Belongs to the threonine synthase family.</text>
</comment>
<comment type="pathway">
    <text evidence="3 13">Amino-acid biosynthesis; L-threonine biosynthesis; L-threonine from L-aspartate: step 5/5.</text>
</comment>
<sequence>MVEVVLETYRGVIERYREWLDVPDHLEVVSLLEGNTPLIPMPGLAEELGGGFELWIKFEGMNPTGSFKDRGMTVAISEAVGRGVKAVICASTGNTAASAAAYASRAGRRAIVIIPQGKVAAGKLAGAIAYGADVIQIDGSFDDALNLVVEISQKHPIGLVNSLNPYRLEGQKTAAFEIVDLLNGAPDWLCLPVGNAGNITSYWMGFCQYHQAKQSGLPKLLGVQAWGAAPLVLGHPVERPETVATAIRIGRPARGEQALQAAEESGGKIIAVTDEQILQMQRRLALHGVWVEPASAAGLAGLAQEIHQKQINLKGKRVVAVCTGHGLKDPDIIVRQFSSPKIVQPDMGQLEEIILGEENHE</sequence>
<feature type="modified residue" description="N6-(pyridoxal phosphate)lysine" evidence="15">
    <location>
        <position position="68"/>
    </location>
</feature>
<evidence type="ECO:0000256" key="6">
    <source>
        <dbReference type="ARBA" id="ARBA00018679"/>
    </source>
</evidence>
<evidence type="ECO:0000256" key="11">
    <source>
        <dbReference type="ARBA" id="ARBA00049144"/>
    </source>
</evidence>
<dbReference type="PIRSF" id="PIRSF038945">
    <property type="entry name" value="Thr_synthase"/>
    <property type="match status" value="1"/>
</dbReference>
<evidence type="ECO:0000256" key="7">
    <source>
        <dbReference type="ARBA" id="ARBA00022605"/>
    </source>
</evidence>
<dbReference type="InterPro" id="IPR001926">
    <property type="entry name" value="TrpB-like_PALP"/>
</dbReference>
<feature type="binding site" evidence="14">
    <location>
        <position position="94"/>
    </location>
    <ligand>
        <name>pyridoxal 5'-phosphate</name>
        <dbReference type="ChEBI" id="CHEBI:597326"/>
    </ligand>
</feature>
<evidence type="ECO:0000256" key="2">
    <source>
        <dbReference type="ARBA" id="ARBA00003648"/>
    </source>
</evidence>
<dbReference type="Gene3D" id="3.40.50.1100">
    <property type="match status" value="2"/>
</dbReference>
<name>A0A7C4Q8F3_9CHLR</name>
<dbReference type="CDD" id="cd01563">
    <property type="entry name" value="Thr-synth_1"/>
    <property type="match status" value="1"/>
</dbReference>
<evidence type="ECO:0000256" key="4">
    <source>
        <dbReference type="ARBA" id="ARBA00005517"/>
    </source>
</evidence>
<evidence type="ECO:0000256" key="14">
    <source>
        <dbReference type="PIRSR" id="PIRSR038945-1"/>
    </source>
</evidence>
<dbReference type="GO" id="GO:0009097">
    <property type="term" value="P:isoleucine biosynthetic process"/>
    <property type="evidence" value="ECO:0007669"/>
    <property type="project" value="TreeGrafter"/>
</dbReference>
<proteinExistence type="inferred from homology"/>
<dbReference type="GO" id="GO:0003941">
    <property type="term" value="F:L-serine ammonia-lyase activity"/>
    <property type="evidence" value="ECO:0007669"/>
    <property type="project" value="TreeGrafter"/>
</dbReference>